<feature type="non-terminal residue" evidence="1">
    <location>
        <position position="1"/>
    </location>
</feature>
<evidence type="ECO:0000313" key="2">
    <source>
        <dbReference type="Proteomes" id="UP001432027"/>
    </source>
</evidence>
<sequence length="99" mass="10192">FLSLLLSDQIYKDRANNYSLHQPRSSLYCAYAIVHAADTCASVGRGKTGGIAHRDASSCGERLTAAVAAGADVTVGVRAVDSSALTIDGNREGGLASAH</sequence>
<name>A0AAV5TUP6_9BILA</name>
<reference evidence="1" key="1">
    <citation type="submission" date="2023-10" db="EMBL/GenBank/DDBJ databases">
        <title>Genome assembly of Pristionchus species.</title>
        <authorList>
            <person name="Yoshida K."/>
            <person name="Sommer R.J."/>
        </authorList>
    </citation>
    <scope>NUCLEOTIDE SEQUENCE</scope>
    <source>
        <strain evidence="1">RS0144</strain>
    </source>
</reference>
<comment type="caution">
    <text evidence="1">The sequence shown here is derived from an EMBL/GenBank/DDBJ whole genome shotgun (WGS) entry which is preliminary data.</text>
</comment>
<evidence type="ECO:0000313" key="1">
    <source>
        <dbReference type="EMBL" id="GMS98159.1"/>
    </source>
</evidence>
<dbReference type="Proteomes" id="UP001432027">
    <property type="component" value="Unassembled WGS sequence"/>
</dbReference>
<proteinExistence type="predicted"/>
<accession>A0AAV5TUP6</accession>
<dbReference type="EMBL" id="BTSX01000005">
    <property type="protein sequence ID" value="GMS98159.1"/>
    <property type="molecule type" value="Genomic_DNA"/>
</dbReference>
<keyword evidence="2" id="KW-1185">Reference proteome</keyword>
<gene>
    <name evidence="1" type="ORF">PENTCL1PPCAC_20334</name>
</gene>
<protein>
    <submittedName>
        <fullName evidence="1">Uncharacterized protein</fullName>
    </submittedName>
</protein>
<organism evidence="1 2">
    <name type="scientific">Pristionchus entomophagus</name>
    <dbReference type="NCBI Taxonomy" id="358040"/>
    <lineage>
        <taxon>Eukaryota</taxon>
        <taxon>Metazoa</taxon>
        <taxon>Ecdysozoa</taxon>
        <taxon>Nematoda</taxon>
        <taxon>Chromadorea</taxon>
        <taxon>Rhabditida</taxon>
        <taxon>Rhabditina</taxon>
        <taxon>Diplogasteromorpha</taxon>
        <taxon>Diplogasteroidea</taxon>
        <taxon>Neodiplogasteridae</taxon>
        <taxon>Pristionchus</taxon>
    </lineage>
</organism>
<dbReference type="AlphaFoldDB" id="A0AAV5TUP6"/>